<evidence type="ECO:0000313" key="2">
    <source>
        <dbReference type="Proteomes" id="UP001215180"/>
    </source>
</evidence>
<dbReference type="EMBL" id="JARJGR010000850">
    <property type="protein sequence ID" value="MDF3639014.1"/>
    <property type="molecule type" value="Genomic_DNA"/>
</dbReference>
<dbReference type="AlphaFoldDB" id="A0AAW6NRI4"/>
<sequence length="69" mass="7867">MSFNVFQDKRDQESVAYDLALALAAKDPAITSPEALIKRVSELLPECRNAAEEQYNSERPEPFDIPIKW</sequence>
<proteinExistence type="predicted"/>
<dbReference type="RefSeq" id="WP_071605447.1">
    <property type="nucleotide sequence ID" value="NZ_JAHTVW010000003.1"/>
</dbReference>
<name>A0AAW6NRI4_ENTCL</name>
<accession>A0AAW6NRI4</accession>
<protein>
    <submittedName>
        <fullName evidence="1">Uncharacterized protein</fullName>
    </submittedName>
</protein>
<reference evidence="1" key="1">
    <citation type="submission" date="2023-03" db="EMBL/GenBank/DDBJ databases">
        <title>A Study on Prevalence and Characterization of Enterobacter cloacae strains in China.</title>
        <authorList>
            <person name="Zheng Z."/>
        </authorList>
    </citation>
    <scope>NUCLEOTIDE SEQUENCE</scope>
    <source>
        <strain evidence="1">EC77</strain>
    </source>
</reference>
<dbReference type="Proteomes" id="UP001215180">
    <property type="component" value="Unassembled WGS sequence"/>
</dbReference>
<organism evidence="1 2">
    <name type="scientific">Enterobacter cloacae</name>
    <dbReference type="NCBI Taxonomy" id="550"/>
    <lineage>
        <taxon>Bacteria</taxon>
        <taxon>Pseudomonadati</taxon>
        <taxon>Pseudomonadota</taxon>
        <taxon>Gammaproteobacteria</taxon>
        <taxon>Enterobacterales</taxon>
        <taxon>Enterobacteriaceae</taxon>
        <taxon>Enterobacter</taxon>
        <taxon>Enterobacter cloacae complex</taxon>
    </lineage>
</organism>
<evidence type="ECO:0000313" key="1">
    <source>
        <dbReference type="EMBL" id="MDF3639014.1"/>
    </source>
</evidence>
<gene>
    <name evidence="1" type="ORF">P3S46_17545</name>
</gene>
<comment type="caution">
    <text evidence="1">The sequence shown here is derived from an EMBL/GenBank/DDBJ whole genome shotgun (WGS) entry which is preliminary data.</text>
</comment>